<reference evidence="2 3" key="1">
    <citation type="submission" date="2023-11" db="EMBL/GenBank/DDBJ databases">
        <title>Draft genome sequence and annotation of the polyextremotolerant black yeast-like fungus Aureobasidium pullulans NRRL 62042.</title>
        <authorList>
            <person name="Dielentheis-Frenken M.R.E."/>
            <person name="Wibberg D."/>
            <person name="Blank L.M."/>
            <person name="Tiso T."/>
        </authorList>
    </citation>
    <scope>NUCLEOTIDE SEQUENCE [LARGE SCALE GENOMIC DNA]</scope>
    <source>
        <strain evidence="2 3">NRRL 62042</strain>
    </source>
</reference>
<evidence type="ECO:0000313" key="2">
    <source>
        <dbReference type="EMBL" id="KAK6005435.1"/>
    </source>
</evidence>
<dbReference type="Proteomes" id="UP001341245">
    <property type="component" value="Unassembled WGS sequence"/>
</dbReference>
<dbReference type="EMBL" id="JASGXD010000005">
    <property type="protein sequence ID" value="KAK6005435.1"/>
    <property type="molecule type" value="Genomic_DNA"/>
</dbReference>
<feature type="region of interest" description="Disordered" evidence="1">
    <location>
        <begin position="133"/>
        <end position="184"/>
    </location>
</feature>
<protein>
    <submittedName>
        <fullName evidence="2">Uncharacterized protein</fullName>
    </submittedName>
</protein>
<sequence length="325" mass="36485">MPKTTGEAQPAHNGKRIATVHGFSTPEAQRLEQTLRASAKTIAPTPIGNARNTLYASHKEQIFTQFQGQWDWSKTTQKWVMSSIGKVLSNYLFDYNKKQEGTSKTVSKARTAKKIDSSELKISQPKHIVQYLEEATPPKRSRGRQRKSAGPSSFTPINKLTPPPNDQLIPRLTESPFDKPSKQPIDSVLQSIEHTPVEEDASQTLPKLTDIILVVYPSSSDPWGREMFSFPLWRCQAPVNGRDAPSESLQDWRDLSFMDFVRQLKGEQVLTPDEMIVWGEFEHVVTSDMTFASAVQEQLYDASSSKTAPNEATFAIVGRPKILIK</sequence>
<proteinExistence type="predicted"/>
<name>A0ABR0TNG6_AURPU</name>
<organism evidence="2 3">
    <name type="scientific">Aureobasidium pullulans</name>
    <name type="common">Black yeast</name>
    <name type="synonym">Pullularia pullulans</name>
    <dbReference type="NCBI Taxonomy" id="5580"/>
    <lineage>
        <taxon>Eukaryota</taxon>
        <taxon>Fungi</taxon>
        <taxon>Dikarya</taxon>
        <taxon>Ascomycota</taxon>
        <taxon>Pezizomycotina</taxon>
        <taxon>Dothideomycetes</taxon>
        <taxon>Dothideomycetidae</taxon>
        <taxon>Dothideales</taxon>
        <taxon>Saccotheciaceae</taxon>
        <taxon>Aureobasidium</taxon>
    </lineage>
</organism>
<comment type="caution">
    <text evidence="2">The sequence shown here is derived from an EMBL/GenBank/DDBJ whole genome shotgun (WGS) entry which is preliminary data.</text>
</comment>
<evidence type="ECO:0000313" key="3">
    <source>
        <dbReference type="Proteomes" id="UP001341245"/>
    </source>
</evidence>
<keyword evidence="3" id="KW-1185">Reference proteome</keyword>
<evidence type="ECO:0000256" key="1">
    <source>
        <dbReference type="SAM" id="MobiDB-lite"/>
    </source>
</evidence>
<gene>
    <name evidence="2" type="ORF">QM012_007077</name>
</gene>
<accession>A0ABR0TNG6</accession>